<name>A0A8E4GF33_XANCJ</name>
<evidence type="ECO:0000313" key="2">
    <source>
        <dbReference type="EMBL" id="CAD1792709.1"/>
    </source>
</evidence>
<dbReference type="OrthoDB" id="9803716at2"/>
<evidence type="ECO:0000313" key="1">
    <source>
        <dbReference type="EMBL" id="CAD0329552.1"/>
    </source>
</evidence>
<proteinExistence type="predicted"/>
<sequence>MSATYLNPWHGKVALSSECTPTFTTDSKPKQHRGFLIYQRVPGSFEVVKDGVCLTQRAGLHGALWAIDNLIDNPNDWQAQRMAGYLALATQVPA</sequence>
<dbReference type="EMBL" id="LR824643">
    <property type="protein sequence ID" value="CAD0329552.1"/>
    <property type="molecule type" value="Genomic_DNA"/>
</dbReference>
<evidence type="ECO:0000313" key="3">
    <source>
        <dbReference type="Proteomes" id="UP000514411"/>
    </source>
</evidence>
<organism evidence="1">
    <name type="scientific">Xanthomonas campestris pv. juglandis</name>
    <name type="common">Xanthomonas arboricola pv. juglandis</name>
    <dbReference type="NCBI Taxonomy" id="195709"/>
    <lineage>
        <taxon>Bacteria</taxon>
        <taxon>Pseudomonadati</taxon>
        <taxon>Pseudomonadota</taxon>
        <taxon>Gammaproteobacteria</taxon>
        <taxon>Lysobacterales</taxon>
        <taxon>Lysobacteraceae</taxon>
        <taxon>Xanthomonas</taxon>
    </lineage>
</organism>
<dbReference type="AlphaFoldDB" id="A0A8E4GF33"/>
<accession>A0A8E4GF33</accession>
<dbReference type="Proteomes" id="UP000514411">
    <property type="component" value="Chromosome"/>
</dbReference>
<dbReference type="EMBL" id="LR861807">
    <property type="protein sequence ID" value="CAD1792709.1"/>
    <property type="molecule type" value="Genomic_DNA"/>
</dbReference>
<gene>
    <name evidence="2" type="ORF">XSP_002339</name>
    <name evidence="1" type="ORF">XSP_002362</name>
</gene>
<dbReference type="RefSeq" id="WP_047124367.1">
    <property type="nucleotide sequence ID" value="NZ_CP168206.1"/>
</dbReference>
<reference evidence="1 3" key="1">
    <citation type="submission" date="2020-07" db="EMBL/GenBank/DDBJ databases">
        <authorList>
            <person name="Teixeira M."/>
        </authorList>
    </citation>
    <scope>NUCLEOTIDE SEQUENCE</scope>
    <source>
        <strain evidence="2">3</strain>
        <strain evidence="1">Xanthomonas arboricola pv. juglandis CPBF 427</strain>
    </source>
</reference>
<protein>
    <submittedName>
        <fullName evidence="1">Uncharacterized protein</fullName>
    </submittedName>
</protein>